<evidence type="ECO:0000256" key="3">
    <source>
        <dbReference type="ARBA" id="ARBA00023125"/>
    </source>
</evidence>
<dbReference type="InterPro" id="IPR036388">
    <property type="entry name" value="WH-like_DNA-bd_sf"/>
</dbReference>
<feature type="domain" description="HTH lysR-type" evidence="5">
    <location>
        <begin position="28"/>
        <end position="80"/>
    </location>
</feature>
<dbReference type="Gene3D" id="3.40.190.290">
    <property type="match status" value="1"/>
</dbReference>
<dbReference type="PANTHER" id="PTHR30537:SF5">
    <property type="entry name" value="HTH-TYPE TRANSCRIPTIONAL ACTIVATOR TTDR-RELATED"/>
    <property type="match status" value="1"/>
</dbReference>
<dbReference type="SUPFAM" id="SSF46785">
    <property type="entry name" value="Winged helix' DNA-binding domain"/>
    <property type="match status" value="1"/>
</dbReference>
<evidence type="ECO:0000259" key="5">
    <source>
        <dbReference type="PROSITE" id="PS50931"/>
    </source>
</evidence>
<keyword evidence="7" id="KW-1185">Reference proteome</keyword>
<dbReference type="InterPro" id="IPR036390">
    <property type="entry name" value="WH_DNA-bd_sf"/>
</dbReference>
<dbReference type="PANTHER" id="PTHR30537">
    <property type="entry name" value="HTH-TYPE TRANSCRIPTIONAL REGULATOR"/>
    <property type="match status" value="1"/>
</dbReference>
<dbReference type="InterPro" id="IPR005119">
    <property type="entry name" value="LysR_subst-bd"/>
</dbReference>
<dbReference type="CDD" id="cd08422">
    <property type="entry name" value="PBP2_CrgA_like"/>
    <property type="match status" value="1"/>
</dbReference>
<dbReference type="Pfam" id="PF00126">
    <property type="entry name" value="HTH_1"/>
    <property type="match status" value="1"/>
</dbReference>
<dbReference type="RefSeq" id="WP_394827832.1">
    <property type="nucleotide sequence ID" value="NZ_CP089984.1"/>
</dbReference>
<evidence type="ECO:0000256" key="4">
    <source>
        <dbReference type="ARBA" id="ARBA00023163"/>
    </source>
</evidence>
<dbReference type="Pfam" id="PF03466">
    <property type="entry name" value="LysR_substrate"/>
    <property type="match status" value="1"/>
</dbReference>
<dbReference type="InterPro" id="IPR000847">
    <property type="entry name" value="LysR_HTH_N"/>
</dbReference>
<proteinExistence type="inferred from homology"/>
<organism evidence="6 7">
    <name type="scientific">Pendulispora albinea</name>
    <dbReference type="NCBI Taxonomy" id="2741071"/>
    <lineage>
        <taxon>Bacteria</taxon>
        <taxon>Pseudomonadati</taxon>
        <taxon>Myxococcota</taxon>
        <taxon>Myxococcia</taxon>
        <taxon>Myxococcales</taxon>
        <taxon>Sorangiineae</taxon>
        <taxon>Pendulisporaceae</taxon>
        <taxon>Pendulispora</taxon>
    </lineage>
</organism>
<dbReference type="EMBL" id="CP089984">
    <property type="protein sequence ID" value="WXB18190.1"/>
    <property type="molecule type" value="Genomic_DNA"/>
</dbReference>
<protein>
    <submittedName>
        <fullName evidence="6">LysR substrate-binding domain-containing protein</fullName>
    </submittedName>
</protein>
<gene>
    <name evidence="6" type="ORF">LZC94_13120</name>
</gene>
<sequence>MKEASPPLNLLLDSSPGGAGTAAGVGNLVAFVRTAESGSFARAAVALGRTPSGIAKAVGRLEERLGITLFARTTRALSLTHCGELVLEQAKNVLGALSDAESAITTLRGGLHGRLRVSVPPGLGDAVVLPSLPSFTASYPEINLEMTFDDRPIDVVGGGYDIALRSGPLADSALMTKRIGRSGSLLCAAPSYLTRRGTPQSISDLSKHDCIRHRTSTNGRIEPWGFSAAPSDAAPALLPTTHLFNDLRAVLFAVQAGMGVGLLPQPMVASLVAERRLTVVLEGARADEPKDDIWLVWPPDRRHVPKVRAFADHVTKLFVER</sequence>
<comment type="similarity">
    <text evidence="1">Belongs to the LysR transcriptional regulatory family.</text>
</comment>
<accession>A0ABZ2M5R2</accession>
<dbReference type="SUPFAM" id="SSF53850">
    <property type="entry name" value="Periplasmic binding protein-like II"/>
    <property type="match status" value="1"/>
</dbReference>
<keyword evidence="4" id="KW-0804">Transcription</keyword>
<evidence type="ECO:0000256" key="1">
    <source>
        <dbReference type="ARBA" id="ARBA00009437"/>
    </source>
</evidence>
<evidence type="ECO:0000313" key="7">
    <source>
        <dbReference type="Proteomes" id="UP001370348"/>
    </source>
</evidence>
<reference evidence="6 7" key="1">
    <citation type="submission" date="2021-12" db="EMBL/GenBank/DDBJ databases">
        <title>Discovery of the Pendulisporaceae a myxobacterial family with distinct sporulation behavior and unique specialized metabolism.</title>
        <authorList>
            <person name="Garcia R."/>
            <person name="Popoff A."/>
            <person name="Bader C.D."/>
            <person name="Loehr J."/>
            <person name="Walesch S."/>
            <person name="Walt C."/>
            <person name="Boldt J."/>
            <person name="Bunk B."/>
            <person name="Haeckl F.J.F.P.J."/>
            <person name="Gunesch A.P."/>
            <person name="Birkelbach J."/>
            <person name="Nuebel U."/>
            <person name="Pietschmann T."/>
            <person name="Bach T."/>
            <person name="Mueller R."/>
        </authorList>
    </citation>
    <scope>NUCLEOTIDE SEQUENCE [LARGE SCALE GENOMIC DNA]</scope>
    <source>
        <strain evidence="6 7">MSr11954</strain>
    </source>
</reference>
<dbReference type="InterPro" id="IPR058163">
    <property type="entry name" value="LysR-type_TF_proteobact-type"/>
</dbReference>
<keyword evidence="3" id="KW-0238">DNA-binding</keyword>
<keyword evidence="2" id="KW-0805">Transcription regulation</keyword>
<dbReference type="PROSITE" id="PS50931">
    <property type="entry name" value="HTH_LYSR"/>
    <property type="match status" value="1"/>
</dbReference>
<name>A0ABZ2M5R2_9BACT</name>
<dbReference type="Gene3D" id="1.10.10.10">
    <property type="entry name" value="Winged helix-like DNA-binding domain superfamily/Winged helix DNA-binding domain"/>
    <property type="match status" value="1"/>
</dbReference>
<evidence type="ECO:0000313" key="6">
    <source>
        <dbReference type="EMBL" id="WXB18190.1"/>
    </source>
</evidence>
<dbReference type="Proteomes" id="UP001370348">
    <property type="component" value="Chromosome"/>
</dbReference>
<evidence type="ECO:0000256" key="2">
    <source>
        <dbReference type="ARBA" id="ARBA00023015"/>
    </source>
</evidence>